<dbReference type="Pfam" id="PF07679">
    <property type="entry name" value="I-set"/>
    <property type="match status" value="1"/>
</dbReference>
<dbReference type="Proteomes" id="UP000075883">
    <property type="component" value="Unassembled WGS sequence"/>
</dbReference>
<keyword evidence="3" id="KW-1015">Disulfide bond</keyword>
<dbReference type="PANTHER" id="PTHR12231">
    <property type="entry name" value="CTX-RELATED TYPE I TRANSMEMBRANE PROTEIN"/>
    <property type="match status" value="1"/>
</dbReference>
<evidence type="ECO:0000256" key="2">
    <source>
        <dbReference type="ARBA" id="ARBA00022737"/>
    </source>
</evidence>
<reference evidence="6" key="2">
    <citation type="submission" date="2020-05" db="UniProtKB">
        <authorList>
            <consortium name="EnsemblMetazoa"/>
        </authorList>
    </citation>
    <scope>IDENTIFICATION</scope>
    <source>
        <strain evidence="6">A-37</strain>
    </source>
</reference>
<dbReference type="InterPro" id="IPR051170">
    <property type="entry name" value="Neural/epithelial_adhesion"/>
</dbReference>
<evidence type="ECO:0000259" key="5">
    <source>
        <dbReference type="PROSITE" id="PS50835"/>
    </source>
</evidence>
<keyword evidence="1" id="KW-0732">Signal</keyword>
<accession>A0A182MIE7</accession>
<dbReference type="EnsemblMetazoa" id="ACUA019028-RA">
    <property type="protein sequence ID" value="ACUA019028-PA"/>
    <property type="gene ID" value="ACUA019028"/>
</dbReference>
<dbReference type="InterPro" id="IPR013783">
    <property type="entry name" value="Ig-like_fold"/>
</dbReference>
<dbReference type="GO" id="GO:0043005">
    <property type="term" value="C:neuron projection"/>
    <property type="evidence" value="ECO:0007669"/>
    <property type="project" value="TreeGrafter"/>
</dbReference>
<evidence type="ECO:0000256" key="4">
    <source>
        <dbReference type="ARBA" id="ARBA00023319"/>
    </source>
</evidence>
<keyword evidence="4" id="KW-0393">Immunoglobulin domain</keyword>
<evidence type="ECO:0000313" key="6">
    <source>
        <dbReference type="EnsemblMetazoa" id="ACUA019028-PA"/>
    </source>
</evidence>
<dbReference type="Gene3D" id="2.60.40.10">
    <property type="entry name" value="Immunoglobulins"/>
    <property type="match status" value="1"/>
</dbReference>
<protein>
    <recommendedName>
        <fullName evidence="5">Ig-like domain-containing protein</fullName>
    </recommendedName>
</protein>
<evidence type="ECO:0000256" key="1">
    <source>
        <dbReference type="ARBA" id="ARBA00022729"/>
    </source>
</evidence>
<dbReference type="InterPro" id="IPR003598">
    <property type="entry name" value="Ig_sub2"/>
</dbReference>
<reference evidence="7" key="1">
    <citation type="submission" date="2013-09" db="EMBL/GenBank/DDBJ databases">
        <title>The Genome Sequence of Anopheles culicifacies species A.</title>
        <authorList>
            <consortium name="The Broad Institute Genomics Platform"/>
            <person name="Neafsey D.E."/>
            <person name="Besansky N."/>
            <person name="Howell P."/>
            <person name="Walton C."/>
            <person name="Young S.K."/>
            <person name="Zeng Q."/>
            <person name="Gargeya S."/>
            <person name="Fitzgerald M."/>
            <person name="Haas B."/>
            <person name="Abouelleil A."/>
            <person name="Allen A.W."/>
            <person name="Alvarado L."/>
            <person name="Arachchi H.M."/>
            <person name="Berlin A.M."/>
            <person name="Chapman S.B."/>
            <person name="Gainer-Dewar J."/>
            <person name="Goldberg J."/>
            <person name="Griggs A."/>
            <person name="Gujja S."/>
            <person name="Hansen M."/>
            <person name="Howarth C."/>
            <person name="Imamovic A."/>
            <person name="Ireland A."/>
            <person name="Larimer J."/>
            <person name="McCowan C."/>
            <person name="Murphy C."/>
            <person name="Pearson M."/>
            <person name="Poon T.W."/>
            <person name="Priest M."/>
            <person name="Roberts A."/>
            <person name="Saif S."/>
            <person name="Shea T."/>
            <person name="Sisk P."/>
            <person name="Sykes S."/>
            <person name="Wortman J."/>
            <person name="Nusbaum C."/>
            <person name="Birren B."/>
        </authorList>
    </citation>
    <scope>NUCLEOTIDE SEQUENCE [LARGE SCALE GENOMIC DNA]</scope>
    <source>
        <strain evidence="7">A-37</strain>
    </source>
</reference>
<proteinExistence type="predicted"/>
<organism evidence="6 7">
    <name type="scientific">Anopheles culicifacies</name>
    <dbReference type="NCBI Taxonomy" id="139723"/>
    <lineage>
        <taxon>Eukaryota</taxon>
        <taxon>Metazoa</taxon>
        <taxon>Ecdysozoa</taxon>
        <taxon>Arthropoda</taxon>
        <taxon>Hexapoda</taxon>
        <taxon>Insecta</taxon>
        <taxon>Pterygota</taxon>
        <taxon>Neoptera</taxon>
        <taxon>Endopterygota</taxon>
        <taxon>Diptera</taxon>
        <taxon>Nematocera</taxon>
        <taxon>Culicoidea</taxon>
        <taxon>Culicidae</taxon>
        <taxon>Anophelinae</taxon>
        <taxon>Anopheles</taxon>
        <taxon>culicifacies species complex</taxon>
    </lineage>
</organism>
<dbReference type="AlphaFoldDB" id="A0A182MIE7"/>
<feature type="domain" description="Ig-like" evidence="5">
    <location>
        <begin position="49"/>
        <end position="144"/>
    </location>
</feature>
<dbReference type="PROSITE" id="PS50835">
    <property type="entry name" value="IG_LIKE"/>
    <property type="match status" value="1"/>
</dbReference>
<dbReference type="STRING" id="139723.A0A182MIE7"/>
<keyword evidence="7" id="KW-1185">Reference proteome</keyword>
<evidence type="ECO:0000256" key="3">
    <source>
        <dbReference type="ARBA" id="ARBA00023157"/>
    </source>
</evidence>
<dbReference type="InterPro" id="IPR003599">
    <property type="entry name" value="Ig_sub"/>
</dbReference>
<dbReference type="SUPFAM" id="SSF48726">
    <property type="entry name" value="Immunoglobulin"/>
    <property type="match status" value="1"/>
</dbReference>
<dbReference type="InterPro" id="IPR013098">
    <property type="entry name" value="Ig_I-set"/>
</dbReference>
<dbReference type="EMBL" id="AXCM01000944">
    <property type="status" value="NOT_ANNOTATED_CDS"/>
    <property type="molecule type" value="Genomic_DNA"/>
</dbReference>
<sequence length="178" mass="19905">MAKDKTPENAEPVGKRSSDPFGIESAKWRINPWAELATTMGVAVVVEEPEFTDVIENVTVPAGRNVKLACSVKNLGSYKVAWMHFEQSAILTVHNHVITRNPRISVTHDKHDKHKTWFLHISNVQEEDKGRYMCQINTVTAKTQFGYLHVVGHGILQNNELPNASKMSSVFVVIVGDD</sequence>
<dbReference type="VEuPathDB" id="VectorBase:ACUA019028"/>
<keyword evidence="2" id="KW-0677">Repeat</keyword>
<name>A0A182MIE7_9DIPT</name>
<dbReference type="SMART" id="SM00409">
    <property type="entry name" value="IG"/>
    <property type="match status" value="1"/>
</dbReference>
<evidence type="ECO:0000313" key="7">
    <source>
        <dbReference type="Proteomes" id="UP000075883"/>
    </source>
</evidence>
<dbReference type="InterPro" id="IPR007110">
    <property type="entry name" value="Ig-like_dom"/>
</dbReference>
<dbReference type="SMART" id="SM00408">
    <property type="entry name" value="IGc2"/>
    <property type="match status" value="1"/>
</dbReference>
<dbReference type="PANTHER" id="PTHR12231:SF157">
    <property type="entry name" value="DPR-INTERACTING PROTEIN EPSILON-RELATED"/>
    <property type="match status" value="1"/>
</dbReference>
<dbReference type="InterPro" id="IPR036179">
    <property type="entry name" value="Ig-like_dom_sf"/>
</dbReference>